<evidence type="ECO:0000313" key="2">
    <source>
        <dbReference type="EMBL" id="KAF0984669.1"/>
    </source>
</evidence>
<feature type="compositionally biased region" description="Polar residues" evidence="1">
    <location>
        <begin position="70"/>
        <end position="82"/>
    </location>
</feature>
<dbReference type="VEuPathDB" id="AmoebaDB:FDP41_000568"/>
<evidence type="ECO:0000256" key="1">
    <source>
        <dbReference type="SAM" id="MobiDB-lite"/>
    </source>
</evidence>
<dbReference type="Proteomes" id="UP000444721">
    <property type="component" value="Unassembled WGS sequence"/>
</dbReference>
<dbReference type="OrthoDB" id="10618813at2759"/>
<keyword evidence="3" id="KW-1185">Reference proteome</keyword>
<organism evidence="2 3">
    <name type="scientific">Naegleria fowleri</name>
    <name type="common">Brain eating amoeba</name>
    <dbReference type="NCBI Taxonomy" id="5763"/>
    <lineage>
        <taxon>Eukaryota</taxon>
        <taxon>Discoba</taxon>
        <taxon>Heterolobosea</taxon>
        <taxon>Tetramitia</taxon>
        <taxon>Eutetramitia</taxon>
        <taxon>Vahlkampfiidae</taxon>
        <taxon>Naegleria</taxon>
    </lineage>
</organism>
<sequence length="147" mass="16208">MVKEKSPPSETLLNANLPNVNFVASPSSSFDNQSLQTKQSPTVATTTVSTPFSYIPDNTNKTFKVDHRNQQGTTSNITTTQPRSFPITQQNQLLPSINELLNQSATFMTSASCHHFNYNGNRAILPCVHDLVSHGFQFSQSSSIFTL</sequence>
<feature type="region of interest" description="Disordered" evidence="1">
    <location>
        <begin position="59"/>
        <end position="82"/>
    </location>
</feature>
<protein>
    <submittedName>
        <fullName evidence="2">Uncharacterized protein</fullName>
    </submittedName>
</protein>
<dbReference type="VEuPathDB" id="AmoebaDB:NF0120340"/>
<reference evidence="2 3" key="1">
    <citation type="journal article" date="2019" name="Sci. Rep.">
        <title>Nanopore sequencing improves the draft genome of the human pathogenic amoeba Naegleria fowleri.</title>
        <authorList>
            <person name="Liechti N."/>
            <person name="Schurch N."/>
            <person name="Bruggmann R."/>
            <person name="Wittwer M."/>
        </authorList>
    </citation>
    <scope>NUCLEOTIDE SEQUENCE [LARGE SCALE GENOMIC DNA]</scope>
    <source>
        <strain evidence="2 3">ATCC 30894</strain>
    </source>
</reference>
<dbReference type="GeneID" id="68107786"/>
<comment type="caution">
    <text evidence="2">The sequence shown here is derived from an EMBL/GenBank/DDBJ whole genome shotgun (WGS) entry which is preliminary data.</text>
</comment>
<dbReference type="AlphaFoldDB" id="A0A6A5CHA2"/>
<name>A0A6A5CHA2_NAEFO</name>
<dbReference type="VEuPathDB" id="AmoebaDB:NfTy_002070"/>
<dbReference type="EMBL" id="VFQX01000002">
    <property type="protein sequence ID" value="KAF0984669.1"/>
    <property type="molecule type" value="Genomic_DNA"/>
</dbReference>
<dbReference type="RefSeq" id="XP_044569382.1">
    <property type="nucleotide sequence ID" value="XM_044709230.1"/>
</dbReference>
<proteinExistence type="predicted"/>
<evidence type="ECO:0000313" key="3">
    <source>
        <dbReference type="Proteomes" id="UP000444721"/>
    </source>
</evidence>
<accession>A0A6A5CHA2</accession>
<gene>
    <name evidence="2" type="ORF">FDP41_000568</name>
</gene>